<evidence type="ECO:0000313" key="3">
    <source>
        <dbReference type="Proteomes" id="UP000829476"/>
    </source>
</evidence>
<organism evidence="2 3">
    <name type="scientific">Zhouia spongiae</name>
    <dbReference type="NCBI Taxonomy" id="2202721"/>
    <lineage>
        <taxon>Bacteria</taxon>
        <taxon>Pseudomonadati</taxon>
        <taxon>Bacteroidota</taxon>
        <taxon>Flavobacteriia</taxon>
        <taxon>Flavobacteriales</taxon>
        <taxon>Flavobacteriaceae</taxon>
        <taxon>Zhouia</taxon>
    </lineage>
</organism>
<sequence length="292" mass="33353">MDKKAFLLFSLSVFTLFFSCKNEKKENTEPRKTVTLNWEQLFNGKDLSGWTPKISKHELGNNFGETFRIEDGKMIVRYDQYEAFDKQYGHIFYEKPYAAYFLAVEYRFVGEQANGGEGWAWRNSGAMLHSQDPKTMTKNQDFPISIEAQFLGGDGENERTNLNLCTPGTNVFINDSLFTPHCVSSTSKTYHGDQWVRAGFLVLKDSLVQHYAGNQVVMEYTRPQIGGGMVNETGEGIKIDGKPLTEGYISLQSESHPIEFRKVEIIDLASVYEQKEELEKTIKTILEEEKSK</sequence>
<feature type="domain" description="3-keto-alpha-glucoside-1,2-lyase/3-keto-2-hydroxy-glucal hydratase" evidence="1">
    <location>
        <begin position="38"/>
        <end position="265"/>
    </location>
</feature>
<dbReference type="PROSITE" id="PS51257">
    <property type="entry name" value="PROKAR_LIPOPROTEIN"/>
    <property type="match status" value="1"/>
</dbReference>
<dbReference type="Pfam" id="PF06439">
    <property type="entry name" value="3keto-disac_hyd"/>
    <property type="match status" value="1"/>
</dbReference>
<keyword evidence="3" id="KW-1185">Reference proteome</keyword>
<dbReference type="RefSeq" id="WP_242937845.1">
    <property type="nucleotide sequence ID" value="NZ_CP094326.1"/>
</dbReference>
<dbReference type="Proteomes" id="UP000829476">
    <property type="component" value="Chromosome"/>
</dbReference>
<dbReference type="Gene3D" id="2.60.120.560">
    <property type="entry name" value="Exo-inulinase, domain 1"/>
    <property type="match status" value="1"/>
</dbReference>
<dbReference type="InterPro" id="IPR010496">
    <property type="entry name" value="AL/BT2_dom"/>
</dbReference>
<name>A0ABY3YNQ7_9FLAO</name>
<reference evidence="2 3" key="1">
    <citation type="journal article" date="2018" name="Int. J. Syst. Evol. Microbiol.">
        <title>Zhouia spongiae sp. nov., isolated from a marine sponge.</title>
        <authorList>
            <person name="Zhuang L."/>
            <person name="Lin B."/>
            <person name="Qin F."/>
            <person name="Luo L."/>
        </authorList>
    </citation>
    <scope>NUCLEOTIDE SEQUENCE [LARGE SCALE GENOMIC DNA]</scope>
    <source>
        <strain evidence="2 3">HN-Y44</strain>
    </source>
</reference>
<evidence type="ECO:0000313" key="2">
    <source>
        <dbReference type="EMBL" id="UNY99472.1"/>
    </source>
</evidence>
<protein>
    <submittedName>
        <fullName evidence="2">DUF1080 domain-containing protein</fullName>
    </submittedName>
</protein>
<dbReference type="EMBL" id="CP094326">
    <property type="protein sequence ID" value="UNY99472.1"/>
    <property type="molecule type" value="Genomic_DNA"/>
</dbReference>
<proteinExistence type="predicted"/>
<accession>A0ABY3YNQ7</accession>
<evidence type="ECO:0000259" key="1">
    <source>
        <dbReference type="Pfam" id="PF06439"/>
    </source>
</evidence>
<gene>
    <name evidence="2" type="ORF">MQE36_03800</name>
</gene>